<dbReference type="Proteomes" id="UP000294980">
    <property type="component" value="Unassembled WGS sequence"/>
</dbReference>
<dbReference type="CDD" id="cd00464">
    <property type="entry name" value="SK"/>
    <property type="match status" value="1"/>
</dbReference>
<dbReference type="PANTHER" id="PTHR21087:SF16">
    <property type="entry name" value="SHIKIMATE KINASE 1, CHLOROPLASTIC"/>
    <property type="match status" value="1"/>
</dbReference>
<keyword evidence="9" id="KW-1185">Reference proteome</keyword>
<keyword evidence="6 7" id="KW-0057">Aromatic amino acid biosynthesis</keyword>
<reference evidence="8 9" key="1">
    <citation type="submission" date="2019-03" db="EMBL/GenBank/DDBJ databases">
        <title>Genomic Encyclopedia of Type Strains, Phase IV (KMG-IV): sequencing the most valuable type-strain genomes for metagenomic binning, comparative biology and taxonomic classification.</title>
        <authorList>
            <person name="Goeker M."/>
        </authorList>
    </citation>
    <scope>NUCLEOTIDE SEQUENCE [LARGE SCALE GENOMIC DNA]</scope>
    <source>
        <strain evidence="8 9">DSM 23344</strain>
    </source>
</reference>
<dbReference type="InterPro" id="IPR031322">
    <property type="entry name" value="Shikimate/glucono_kinase"/>
</dbReference>
<comment type="subunit">
    <text evidence="7">Monomer.</text>
</comment>
<evidence type="ECO:0000256" key="2">
    <source>
        <dbReference type="ARBA" id="ARBA00022679"/>
    </source>
</evidence>
<dbReference type="GO" id="GO:0004765">
    <property type="term" value="F:shikimate kinase activity"/>
    <property type="evidence" value="ECO:0007669"/>
    <property type="project" value="UniProtKB-UniRule"/>
</dbReference>
<dbReference type="GO" id="GO:0005829">
    <property type="term" value="C:cytosol"/>
    <property type="evidence" value="ECO:0007669"/>
    <property type="project" value="TreeGrafter"/>
</dbReference>
<name>A0A4R2KSG5_9GAMM</name>
<dbReference type="EC" id="2.7.1.71" evidence="7"/>
<keyword evidence="7" id="KW-0963">Cytoplasm</keyword>
<evidence type="ECO:0000313" key="9">
    <source>
        <dbReference type="Proteomes" id="UP000294980"/>
    </source>
</evidence>
<dbReference type="PANTHER" id="PTHR21087">
    <property type="entry name" value="SHIKIMATE KINASE"/>
    <property type="match status" value="1"/>
</dbReference>
<comment type="function">
    <text evidence="7">Catalyzes the specific phosphorylation of the 3-hydroxyl group of shikimic acid using ATP as a cosubstrate.</text>
</comment>
<keyword evidence="1 7" id="KW-0028">Amino-acid biosynthesis</keyword>
<comment type="subcellular location">
    <subcellularLocation>
        <location evidence="7">Cytoplasm</location>
    </subcellularLocation>
</comment>
<feature type="binding site" evidence="7">
    <location>
        <position position="40"/>
    </location>
    <ligand>
        <name>substrate</name>
    </ligand>
</feature>
<feature type="binding site" evidence="7">
    <location>
        <position position="140"/>
    </location>
    <ligand>
        <name>substrate</name>
    </ligand>
</feature>
<organism evidence="8 9">
    <name type="scientific">Chromatocurvus halotolerans</name>
    <dbReference type="NCBI Taxonomy" id="1132028"/>
    <lineage>
        <taxon>Bacteria</taxon>
        <taxon>Pseudomonadati</taxon>
        <taxon>Pseudomonadota</taxon>
        <taxon>Gammaproteobacteria</taxon>
        <taxon>Cellvibrionales</taxon>
        <taxon>Halieaceae</taxon>
        <taxon>Chromatocurvus</taxon>
    </lineage>
</organism>
<keyword evidence="2 7" id="KW-0808">Transferase</keyword>
<comment type="pathway">
    <text evidence="7">Metabolic intermediate biosynthesis; chorismate biosynthesis; chorismate from D-erythrose 4-phosphate and phosphoenolpyruvate: step 5/7.</text>
</comment>
<evidence type="ECO:0000256" key="3">
    <source>
        <dbReference type="ARBA" id="ARBA00022741"/>
    </source>
</evidence>
<dbReference type="RefSeq" id="WP_117314984.1">
    <property type="nucleotide sequence ID" value="NZ_QQSW01000002.1"/>
</dbReference>
<protein>
    <recommendedName>
        <fullName evidence="7">Shikimate kinase</fullName>
        <shortName evidence="7">SK</shortName>
        <ecNumber evidence="7">2.7.1.71</ecNumber>
    </recommendedName>
</protein>
<keyword evidence="5 7" id="KW-0067">ATP-binding</keyword>
<evidence type="ECO:0000313" key="8">
    <source>
        <dbReference type="EMBL" id="TCO76694.1"/>
    </source>
</evidence>
<accession>A0A4R2KSG5</accession>
<comment type="similarity">
    <text evidence="7">Belongs to the shikimate kinase family.</text>
</comment>
<dbReference type="GO" id="GO:0009423">
    <property type="term" value="P:chorismate biosynthetic process"/>
    <property type="evidence" value="ECO:0007669"/>
    <property type="project" value="UniProtKB-UniRule"/>
</dbReference>
<evidence type="ECO:0000256" key="1">
    <source>
        <dbReference type="ARBA" id="ARBA00022605"/>
    </source>
</evidence>
<feature type="binding site" evidence="7">
    <location>
        <begin position="18"/>
        <end position="23"/>
    </location>
    <ligand>
        <name>ATP</name>
        <dbReference type="ChEBI" id="CHEBI:30616"/>
    </ligand>
</feature>
<keyword evidence="7" id="KW-0479">Metal-binding</keyword>
<evidence type="ECO:0000256" key="4">
    <source>
        <dbReference type="ARBA" id="ARBA00022777"/>
    </source>
</evidence>
<dbReference type="UniPathway" id="UPA00053">
    <property type="reaction ID" value="UER00088"/>
</dbReference>
<dbReference type="Pfam" id="PF01202">
    <property type="entry name" value="SKI"/>
    <property type="match status" value="1"/>
</dbReference>
<gene>
    <name evidence="7" type="primary">aroK</name>
    <name evidence="8" type="ORF">EV688_104148</name>
</gene>
<dbReference type="HAMAP" id="MF_00109">
    <property type="entry name" value="Shikimate_kinase"/>
    <property type="match status" value="1"/>
</dbReference>
<dbReference type="InterPro" id="IPR000623">
    <property type="entry name" value="Shikimate_kinase/TSH1"/>
</dbReference>
<dbReference type="SUPFAM" id="SSF52540">
    <property type="entry name" value="P-loop containing nucleoside triphosphate hydrolases"/>
    <property type="match status" value="1"/>
</dbReference>
<dbReference type="GO" id="GO:0008652">
    <property type="term" value="P:amino acid biosynthetic process"/>
    <property type="evidence" value="ECO:0007669"/>
    <property type="project" value="UniProtKB-KW"/>
</dbReference>
<evidence type="ECO:0000256" key="7">
    <source>
        <dbReference type="HAMAP-Rule" id="MF_00109"/>
    </source>
</evidence>
<dbReference type="OrthoDB" id="9800332at2"/>
<dbReference type="Gene3D" id="3.40.50.300">
    <property type="entry name" value="P-loop containing nucleotide triphosphate hydrolases"/>
    <property type="match status" value="1"/>
</dbReference>
<dbReference type="EMBL" id="SLWX01000004">
    <property type="protein sequence ID" value="TCO76694.1"/>
    <property type="molecule type" value="Genomic_DNA"/>
</dbReference>
<feature type="binding site" evidence="7">
    <location>
        <position position="64"/>
    </location>
    <ligand>
        <name>substrate</name>
    </ligand>
</feature>
<evidence type="ECO:0000256" key="6">
    <source>
        <dbReference type="ARBA" id="ARBA00023141"/>
    </source>
</evidence>
<feature type="binding site" evidence="7">
    <location>
        <position position="85"/>
    </location>
    <ligand>
        <name>substrate</name>
    </ligand>
</feature>
<feature type="binding site" evidence="7">
    <location>
        <position position="22"/>
    </location>
    <ligand>
        <name>Mg(2+)</name>
        <dbReference type="ChEBI" id="CHEBI:18420"/>
    </ligand>
</feature>
<keyword evidence="3 7" id="KW-0547">Nucleotide-binding</keyword>
<comment type="caution">
    <text evidence="8">The sequence shown here is derived from an EMBL/GenBank/DDBJ whole genome shotgun (WGS) entry which is preliminary data.</text>
</comment>
<comment type="caution">
    <text evidence="7">Lacks conserved residue(s) required for the propagation of feature annotation.</text>
</comment>
<proteinExistence type="inferred from homology"/>
<keyword evidence="4 7" id="KW-0418">Kinase</keyword>
<comment type="cofactor">
    <cofactor evidence="7">
        <name>Mg(2+)</name>
        <dbReference type="ChEBI" id="CHEBI:18420"/>
    </cofactor>
    <text evidence="7">Binds 1 Mg(2+) ion per subunit.</text>
</comment>
<dbReference type="GO" id="GO:0005524">
    <property type="term" value="F:ATP binding"/>
    <property type="evidence" value="ECO:0007669"/>
    <property type="project" value="UniProtKB-UniRule"/>
</dbReference>
<dbReference type="GO" id="GO:0000287">
    <property type="term" value="F:magnesium ion binding"/>
    <property type="evidence" value="ECO:0007669"/>
    <property type="project" value="UniProtKB-UniRule"/>
</dbReference>
<dbReference type="PRINTS" id="PR01100">
    <property type="entry name" value="SHIKIMTKNASE"/>
</dbReference>
<evidence type="ECO:0000256" key="5">
    <source>
        <dbReference type="ARBA" id="ARBA00022840"/>
    </source>
</evidence>
<sequence length="171" mass="18259">MSNRFTTHRTISLIGMPGVGKSTVGVILAKLCGLGFCDTDLAIQQRRGASLQEILEQHGNQGFRRIEQEVLLDVGLEDAVVSTGGSVIFSDPVMDRLKAAGPVVYLRADIATLEQRVAANPLRGIAREGSQTYADVYAERCPIYEHHADVVVDAADGSADQVAAAIHDALS</sequence>
<dbReference type="AlphaFoldDB" id="A0A4R2KSG5"/>
<comment type="catalytic activity">
    <reaction evidence="7">
        <text>shikimate + ATP = 3-phosphoshikimate + ADP + H(+)</text>
        <dbReference type="Rhea" id="RHEA:13121"/>
        <dbReference type="ChEBI" id="CHEBI:15378"/>
        <dbReference type="ChEBI" id="CHEBI:30616"/>
        <dbReference type="ChEBI" id="CHEBI:36208"/>
        <dbReference type="ChEBI" id="CHEBI:145989"/>
        <dbReference type="ChEBI" id="CHEBI:456216"/>
        <dbReference type="EC" id="2.7.1.71"/>
    </reaction>
</comment>
<keyword evidence="7" id="KW-0460">Magnesium</keyword>
<dbReference type="InterPro" id="IPR027417">
    <property type="entry name" value="P-loop_NTPase"/>
</dbReference>
<dbReference type="GO" id="GO:0009073">
    <property type="term" value="P:aromatic amino acid family biosynthetic process"/>
    <property type="evidence" value="ECO:0007669"/>
    <property type="project" value="UniProtKB-KW"/>
</dbReference>